<dbReference type="CDD" id="cd10918">
    <property type="entry name" value="CE4_NodB_like_5s_6s"/>
    <property type="match status" value="1"/>
</dbReference>
<evidence type="ECO:0000259" key="4">
    <source>
        <dbReference type="PROSITE" id="PS51677"/>
    </source>
</evidence>
<comment type="caution">
    <text evidence="5">The sequence shown here is derived from an EMBL/GenBank/DDBJ whole genome shotgun (WGS) entry which is preliminary data.</text>
</comment>
<keyword evidence="2 3" id="KW-0732">Signal</keyword>
<dbReference type="PANTHER" id="PTHR34216:SF3">
    <property type="entry name" value="POLY-BETA-1,6-N-ACETYL-D-GLUCOSAMINE N-DEACETYLASE"/>
    <property type="match status" value="1"/>
</dbReference>
<evidence type="ECO:0000256" key="2">
    <source>
        <dbReference type="ARBA" id="ARBA00022729"/>
    </source>
</evidence>
<dbReference type="PANTHER" id="PTHR34216">
    <property type="match status" value="1"/>
</dbReference>
<feature type="signal peptide" evidence="3">
    <location>
        <begin position="1"/>
        <end position="22"/>
    </location>
</feature>
<keyword evidence="5" id="KW-0378">Hydrolase</keyword>
<accession>A0ABU6NUW9</accession>
<evidence type="ECO:0000313" key="5">
    <source>
        <dbReference type="EMBL" id="MED4400014.1"/>
    </source>
</evidence>
<dbReference type="InterPro" id="IPR051398">
    <property type="entry name" value="Polysacch_Deacetylase"/>
</dbReference>
<reference evidence="5 6" key="1">
    <citation type="submission" date="2023-03" db="EMBL/GenBank/DDBJ databases">
        <title>Bacillus Genome Sequencing.</title>
        <authorList>
            <person name="Dunlap C."/>
        </authorList>
    </citation>
    <scope>NUCLEOTIDE SEQUENCE [LARGE SCALE GENOMIC DNA]</scope>
    <source>
        <strain evidence="5 6">NRS-1717</strain>
    </source>
</reference>
<dbReference type="RefSeq" id="WP_328014662.1">
    <property type="nucleotide sequence ID" value="NZ_JARTFS010000001.1"/>
</dbReference>
<dbReference type="Pfam" id="PF01522">
    <property type="entry name" value="Polysacc_deac_1"/>
    <property type="match status" value="1"/>
</dbReference>
<dbReference type="InterPro" id="IPR002509">
    <property type="entry name" value="NODB_dom"/>
</dbReference>
<dbReference type="Gene3D" id="3.20.20.370">
    <property type="entry name" value="Glycoside hydrolase/deacetylase"/>
    <property type="match status" value="1"/>
</dbReference>
<dbReference type="EC" id="3.-.-.-" evidence="5"/>
<evidence type="ECO:0000313" key="6">
    <source>
        <dbReference type="Proteomes" id="UP001342826"/>
    </source>
</evidence>
<dbReference type="PROSITE" id="PS51677">
    <property type="entry name" value="NODB"/>
    <property type="match status" value="1"/>
</dbReference>
<gene>
    <name evidence="5" type="ORF">P9271_01380</name>
</gene>
<dbReference type="EMBL" id="JARTFS010000001">
    <property type="protein sequence ID" value="MED4400014.1"/>
    <property type="molecule type" value="Genomic_DNA"/>
</dbReference>
<organism evidence="5 6">
    <name type="scientific">Metabacillus fastidiosus</name>
    <dbReference type="NCBI Taxonomy" id="1458"/>
    <lineage>
        <taxon>Bacteria</taxon>
        <taxon>Bacillati</taxon>
        <taxon>Bacillota</taxon>
        <taxon>Bacilli</taxon>
        <taxon>Bacillales</taxon>
        <taxon>Bacillaceae</taxon>
        <taxon>Metabacillus</taxon>
    </lineage>
</organism>
<protein>
    <submittedName>
        <fullName evidence="5">Polysaccharide deacetylase family protein</fullName>
        <ecNumber evidence="5">3.-.-.-</ecNumber>
    </submittedName>
</protein>
<feature type="domain" description="NodB homology" evidence="4">
    <location>
        <begin position="80"/>
        <end position="249"/>
    </location>
</feature>
<keyword evidence="6" id="KW-1185">Reference proteome</keyword>
<dbReference type="Proteomes" id="UP001342826">
    <property type="component" value="Unassembled WGS sequence"/>
</dbReference>
<proteinExistence type="predicted"/>
<feature type="chain" id="PRO_5045844615" evidence="3">
    <location>
        <begin position="23"/>
        <end position="249"/>
    </location>
</feature>
<evidence type="ECO:0000256" key="1">
    <source>
        <dbReference type="ARBA" id="ARBA00004613"/>
    </source>
</evidence>
<comment type="subcellular location">
    <subcellularLocation>
        <location evidence="1">Secreted</location>
    </subcellularLocation>
</comment>
<dbReference type="InterPro" id="IPR011330">
    <property type="entry name" value="Glyco_hydro/deAcase_b/a-brl"/>
</dbReference>
<sequence length="249" mass="28837">MKKLSLVLLCFLVLIAPSKVSAKQNIPILMYHSIDEFSGHGSKNLYVSPENFEKQMKYLRDHGYTPLTFEEWEKIHIVKKPVFITFDDGYKNNLNAVAVFRKLKNKDFKPKGTIFVISDFIGRSNRLSKADLKILANSGFISIQSHTAVHPDLRKITNYEYELKKSKEKIQKITGKPVIALAYPYGFFNNKVVEETKKYYTFGLTTVPELFSEKKMDNELYLLPRLPIEYSTTLDEFEKMLNNEKTSTP</sequence>
<dbReference type="SUPFAM" id="SSF88713">
    <property type="entry name" value="Glycoside hydrolase/deacetylase"/>
    <property type="match status" value="1"/>
</dbReference>
<dbReference type="GO" id="GO:0016787">
    <property type="term" value="F:hydrolase activity"/>
    <property type="evidence" value="ECO:0007669"/>
    <property type="project" value="UniProtKB-KW"/>
</dbReference>
<evidence type="ECO:0000256" key="3">
    <source>
        <dbReference type="SAM" id="SignalP"/>
    </source>
</evidence>
<name>A0ABU6NUW9_9BACI</name>